<feature type="repeat" description="WD" evidence="6">
    <location>
        <begin position="716"/>
        <end position="756"/>
    </location>
</feature>
<dbReference type="CDD" id="cd00200">
    <property type="entry name" value="WD40"/>
    <property type="match status" value="2"/>
</dbReference>
<dbReference type="PANTHER" id="PTHR19879:SF9">
    <property type="entry name" value="TRANSCRIPTION INITIATION FACTOR TFIID SUBUNIT 5"/>
    <property type="match status" value="1"/>
</dbReference>
<keyword evidence="10" id="KW-0418">Kinase</keyword>
<proteinExistence type="predicted"/>
<dbReference type="PANTHER" id="PTHR19879">
    <property type="entry name" value="TRANSCRIPTION INITIATION FACTOR TFIID"/>
    <property type="match status" value="1"/>
</dbReference>
<dbReference type="PROSITE" id="PS00678">
    <property type="entry name" value="WD_REPEATS_1"/>
    <property type="match status" value="2"/>
</dbReference>
<dbReference type="Gene3D" id="1.25.40.10">
    <property type="entry name" value="Tetratricopeptide repeat domain"/>
    <property type="match status" value="1"/>
</dbReference>
<reference evidence="10 11" key="1">
    <citation type="submission" date="2022-11" db="EMBL/GenBank/DDBJ databases">
        <title>Draft genome sequence of Saccharopolyspora sp. WRP15-2 isolated from rhizosphere soils of wild rice in Thailand.</title>
        <authorList>
            <person name="Duangmal K."/>
            <person name="Kammanee S."/>
            <person name="Muangham S."/>
        </authorList>
    </citation>
    <scope>NUCLEOTIDE SEQUENCE [LARGE SCALE GENOMIC DNA]</scope>
    <source>
        <strain evidence="10 11">WRP15-2</strain>
    </source>
</reference>
<dbReference type="PROSITE" id="PS50294">
    <property type="entry name" value="WD_REPEATS_REGION"/>
    <property type="match status" value="6"/>
</dbReference>
<feature type="repeat" description="WD" evidence="6">
    <location>
        <begin position="500"/>
        <end position="532"/>
    </location>
</feature>
<evidence type="ECO:0000256" key="4">
    <source>
        <dbReference type="ARBA" id="ARBA00022803"/>
    </source>
</evidence>
<dbReference type="InterPro" id="IPR008271">
    <property type="entry name" value="Ser/Thr_kinase_AS"/>
</dbReference>
<keyword evidence="4 7" id="KW-0802">TPR repeat</keyword>
<feature type="repeat" description="TPR" evidence="7">
    <location>
        <begin position="319"/>
        <end position="352"/>
    </location>
</feature>
<dbReference type="Proteomes" id="UP001210380">
    <property type="component" value="Unassembled WGS sequence"/>
</dbReference>
<dbReference type="Gene3D" id="2.130.10.10">
    <property type="entry name" value="YVTN repeat-like/Quinoprotein amine dehydrogenase"/>
    <property type="match status" value="4"/>
</dbReference>
<dbReference type="SMART" id="SM00320">
    <property type="entry name" value="WD40"/>
    <property type="match status" value="11"/>
</dbReference>
<dbReference type="InterPro" id="IPR000719">
    <property type="entry name" value="Prot_kinase_dom"/>
</dbReference>
<feature type="repeat" description="WD" evidence="6">
    <location>
        <begin position="674"/>
        <end position="715"/>
    </location>
</feature>
<dbReference type="InterPro" id="IPR036322">
    <property type="entry name" value="WD40_repeat_dom_sf"/>
</dbReference>
<dbReference type="InterPro" id="IPR015943">
    <property type="entry name" value="WD40/YVTN_repeat-like_dom_sf"/>
</dbReference>
<dbReference type="Gene3D" id="1.10.510.10">
    <property type="entry name" value="Transferase(Phosphotransferase) domain 1"/>
    <property type="match status" value="1"/>
</dbReference>
<dbReference type="InterPro" id="IPR019775">
    <property type="entry name" value="WD40_repeat_CS"/>
</dbReference>
<dbReference type="SUPFAM" id="SSF48452">
    <property type="entry name" value="TPR-like"/>
    <property type="match status" value="1"/>
</dbReference>
<name>A0ABT4V2T6_9PSEU</name>
<evidence type="ECO:0000256" key="8">
    <source>
        <dbReference type="PROSITE-ProRule" id="PRU10141"/>
    </source>
</evidence>
<sequence length="1177" mass="126267">MDAPQEHAGTPSEWRVGDVIDGLYEVAEVIGRGGMGVVHRARHLVWDVDLAVKCPRPALFRTEAARELFITEAETWVALGLHPHVCGCHYVRTLGGVPRVFAEYVPGGSLREWIDDGRLYRGDERAVLARVIDTAVQMAWGIEHAHSRHLVHQDVKPDNVLLDGSGTAKITDFGLALAREELAALDPDAPPGTSVPLPGGGGGTLRYASPEQVANRPLGRRTDVFSFAVSVLEMFTGGPAWDSGPDAGAALDGCRTGHAGGLPAMPSALADLLARCLHQDPARRPGSMAEVAAALADVYRAVLGEPHPRQVPAAADLRADEYNNRALSLVDLGRPGEAEEALRKALAADPQNVPARYNARLAQWRAGAITDGELVTELEALRVDRGDAREASYLLAQVHMERGDLVSARALLADVAREWGDEPDVQAALRAIRSGEITDARCVDEWHLPWPSYPEHELGSRGEPATAEPAALESSRAAVLSAPPGASIARVPASFHDDAAIALTPDGQLALTGTWDGKVRLWDVGAERCVVVLNGHSEPIQSVDLTPDGRFAASADREGTVCFWDLADDRASSRCAVAGADVERSGMQLARVSLSQDGSVACWPGSDGGFRFLDTVRGEQRWVEAPDFGHARLVRLSPQRRWLLAGGSSGDGPTSLSESVGVWDLDTGRRHHVLAGHTSYVTAICVTADERFAATGSHDRTIRIWDLADGSCVRVLTGHTADALSLSAGAKSLLSGDAFDGTVRFWDISTGRCLRTFQGHRNRTAAVTLDPDGRFGFSAGQDRAVRRWRLPASYDAAPSLTRPRPETELSRLGARVDSLVAEAEQAMSDGSVQSALDLLTRARTTPGYEREPKVLSAWWALSRHARKTGLRAAWSARVLRGHSDHVGAVDVSDDGRLAVSSSGDGTVRVWSVDTGACTHVLEGHEHMVESVCLSPDGRQVLSGSRDGTVRLWSLETGECQRVLGAPTGRGESAPVRFSADGRQAVVGHCDGRVRIWDLAGGEPRPLLPHRVYDIALARDGRLAALARGSMVQLWDLERAAPAHSLRGEFLSTMRAVCLSADGRLALTGEAEGIRLWDTTSGEVVRSFSTGDPLGAGRDRNTFLQMTAQGDFAVSGGYWTPPVVWDVTSGRRLRSLDGHGEGIGCLAMTPDGRFLLTGSTSGEVRVWELDWELAADRS</sequence>
<dbReference type="InterPro" id="IPR011990">
    <property type="entry name" value="TPR-like_helical_dom_sf"/>
</dbReference>
<dbReference type="PROSITE" id="PS00107">
    <property type="entry name" value="PROTEIN_KINASE_ATP"/>
    <property type="match status" value="1"/>
</dbReference>
<feature type="repeat" description="WD" evidence="6">
    <location>
        <begin position="1135"/>
        <end position="1169"/>
    </location>
</feature>
<dbReference type="InterPro" id="IPR001680">
    <property type="entry name" value="WD40_rpt"/>
</dbReference>
<dbReference type="InterPro" id="IPR017441">
    <property type="entry name" value="Protein_kinase_ATP_BS"/>
</dbReference>
<dbReference type="InterPro" id="IPR013105">
    <property type="entry name" value="TPR_2"/>
</dbReference>
<dbReference type="RefSeq" id="WP_270950415.1">
    <property type="nucleotide sequence ID" value="NZ_JAQGLA010000032.1"/>
</dbReference>
<dbReference type="Pfam" id="PF00400">
    <property type="entry name" value="WD40"/>
    <property type="match status" value="9"/>
</dbReference>
<comment type="caution">
    <text evidence="10">The sequence shown here is derived from an EMBL/GenBank/DDBJ whole genome shotgun (WGS) entry which is preliminary data.</text>
</comment>
<accession>A0ABT4V2T6</accession>
<feature type="repeat" description="WD" evidence="6">
    <location>
        <begin position="921"/>
        <end position="962"/>
    </location>
</feature>
<feature type="repeat" description="WD" evidence="6">
    <location>
        <begin position="757"/>
        <end position="790"/>
    </location>
</feature>
<dbReference type="SMART" id="SM00028">
    <property type="entry name" value="TPR"/>
    <property type="match status" value="1"/>
</dbReference>
<feature type="repeat" description="WD" evidence="6">
    <location>
        <begin position="975"/>
        <end position="998"/>
    </location>
</feature>
<gene>
    <name evidence="10" type="ORF">OU415_20020</name>
</gene>
<evidence type="ECO:0000256" key="3">
    <source>
        <dbReference type="ARBA" id="ARBA00022741"/>
    </source>
</evidence>
<protein>
    <submittedName>
        <fullName evidence="10">Protein kinase</fullName>
    </submittedName>
</protein>
<dbReference type="SUPFAM" id="SSF50998">
    <property type="entry name" value="Quinoprotein alcohol dehydrogenase-like"/>
    <property type="match status" value="1"/>
</dbReference>
<evidence type="ECO:0000256" key="6">
    <source>
        <dbReference type="PROSITE-ProRule" id="PRU00221"/>
    </source>
</evidence>
<keyword evidence="3 8" id="KW-0547">Nucleotide-binding</keyword>
<evidence type="ECO:0000256" key="2">
    <source>
        <dbReference type="ARBA" id="ARBA00022737"/>
    </source>
</evidence>
<dbReference type="CDD" id="cd14014">
    <property type="entry name" value="STKc_PknB_like"/>
    <property type="match status" value="1"/>
</dbReference>
<evidence type="ECO:0000313" key="11">
    <source>
        <dbReference type="Proteomes" id="UP001210380"/>
    </source>
</evidence>
<feature type="domain" description="Protein kinase" evidence="9">
    <location>
        <begin position="24"/>
        <end position="303"/>
    </location>
</feature>
<feature type="repeat" description="WD" evidence="6">
    <location>
        <begin position="533"/>
        <end position="574"/>
    </location>
</feature>
<dbReference type="Gene3D" id="3.30.200.20">
    <property type="entry name" value="Phosphorylase Kinase, domain 1"/>
    <property type="match status" value="1"/>
</dbReference>
<dbReference type="PROSITE" id="PS50082">
    <property type="entry name" value="WD_REPEATS_2"/>
    <property type="match status" value="9"/>
</dbReference>
<dbReference type="GO" id="GO:0016301">
    <property type="term" value="F:kinase activity"/>
    <property type="evidence" value="ECO:0007669"/>
    <property type="project" value="UniProtKB-KW"/>
</dbReference>
<keyword evidence="11" id="KW-1185">Reference proteome</keyword>
<dbReference type="Pfam" id="PF07719">
    <property type="entry name" value="TPR_2"/>
    <property type="match status" value="1"/>
</dbReference>
<dbReference type="PROSITE" id="PS50005">
    <property type="entry name" value="TPR"/>
    <property type="match status" value="1"/>
</dbReference>
<dbReference type="InterPro" id="IPR020472">
    <property type="entry name" value="WD40_PAC1"/>
</dbReference>
<dbReference type="PROSITE" id="PS00108">
    <property type="entry name" value="PROTEIN_KINASE_ST"/>
    <property type="match status" value="1"/>
</dbReference>
<evidence type="ECO:0000256" key="1">
    <source>
        <dbReference type="ARBA" id="ARBA00022574"/>
    </source>
</evidence>
<evidence type="ECO:0000256" key="5">
    <source>
        <dbReference type="ARBA" id="ARBA00022840"/>
    </source>
</evidence>
<feature type="binding site" evidence="8">
    <location>
        <position position="53"/>
    </location>
    <ligand>
        <name>ATP</name>
        <dbReference type="ChEBI" id="CHEBI:30616"/>
    </ligand>
</feature>
<dbReference type="Pfam" id="PF00069">
    <property type="entry name" value="Pkinase"/>
    <property type="match status" value="1"/>
</dbReference>
<dbReference type="PRINTS" id="PR00320">
    <property type="entry name" value="GPROTEINBRPT"/>
</dbReference>
<keyword evidence="5 8" id="KW-0067">ATP-binding</keyword>
<dbReference type="InterPro" id="IPR011009">
    <property type="entry name" value="Kinase-like_dom_sf"/>
</dbReference>
<organism evidence="10 11">
    <name type="scientific">Saccharopolyspora oryzae</name>
    <dbReference type="NCBI Taxonomy" id="2997343"/>
    <lineage>
        <taxon>Bacteria</taxon>
        <taxon>Bacillati</taxon>
        <taxon>Actinomycetota</taxon>
        <taxon>Actinomycetes</taxon>
        <taxon>Pseudonocardiales</taxon>
        <taxon>Pseudonocardiaceae</taxon>
        <taxon>Saccharopolyspora</taxon>
    </lineage>
</organism>
<feature type="repeat" description="WD" evidence="6">
    <location>
        <begin position="879"/>
        <end position="920"/>
    </location>
</feature>
<dbReference type="SUPFAM" id="SSF50978">
    <property type="entry name" value="WD40 repeat-like"/>
    <property type="match status" value="1"/>
</dbReference>
<keyword evidence="1 6" id="KW-0853">WD repeat</keyword>
<dbReference type="SUPFAM" id="SSF69322">
    <property type="entry name" value="Tricorn protease domain 2"/>
    <property type="match status" value="1"/>
</dbReference>
<evidence type="ECO:0000313" key="10">
    <source>
        <dbReference type="EMBL" id="MDA3627736.1"/>
    </source>
</evidence>
<dbReference type="InterPro" id="IPR019734">
    <property type="entry name" value="TPR_rpt"/>
</dbReference>
<dbReference type="InterPro" id="IPR011047">
    <property type="entry name" value="Quinoprotein_ADH-like_sf"/>
</dbReference>
<evidence type="ECO:0000256" key="7">
    <source>
        <dbReference type="PROSITE-ProRule" id="PRU00339"/>
    </source>
</evidence>
<evidence type="ECO:0000259" key="9">
    <source>
        <dbReference type="PROSITE" id="PS50011"/>
    </source>
</evidence>
<keyword evidence="2" id="KW-0677">Repeat</keyword>
<dbReference type="PROSITE" id="PS50011">
    <property type="entry name" value="PROTEIN_KINASE_DOM"/>
    <property type="match status" value="1"/>
</dbReference>
<dbReference type="SUPFAM" id="SSF56112">
    <property type="entry name" value="Protein kinase-like (PK-like)"/>
    <property type="match status" value="1"/>
</dbReference>
<keyword evidence="10" id="KW-0808">Transferase</keyword>
<dbReference type="EMBL" id="JAQGLA010000032">
    <property type="protein sequence ID" value="MDA3627736.1"/>
    <property type="molecule type" value="Genomic_DNA"/>
</dbReference>
<dbReference type="SMART" id="SM00220">
    <property type="entry name" value="S_TKc"/>
    <property type="match status" value="1"/>
</dbReference>